<evidence type="ECO:0000256" key="1">
    <source>
        <dbReference type="SAM" id="MobiDB-lite"/>
    </source>
</evidence>
<protein>
    <submittedName>
        <fullName evidence="2">E4 protein</fullName>
    </submittedName>
</protein>
<evidence type="ECO:0000313" key="2">
    <source>
        <dbReference type="EMBL" id="AYA94117.1"/>
    </source>
</evidence>
<reference evidence="2" key="1">
    <citation type="journal article" date="2018" name="Nat. Med.">
        <title>Expanded skin virome in DOCK8-deficient patients.</title>
        <authorList>
            <consortium name="NISC Comparative Sequencing Program"/>
            <person name="Tirosh O."/>
            <person name="Conlan S."/>
            <person name="Deming C."/>
            <person name="Lee-Lin S.Q."/>
            <person name="Huang X."/>
            <person name="Su H.C."/>
            <person name="Freeman A.F."/>
            <person name="Segre J.A."/>
            <person name="Kong H.H."/>
        </authorList>
    </citation>
    <scope>NUCLEOTIDE SEQUENCE</scope>
    <source>
        <strain evidence="2">HPV-mSK_133</strain>
    </source>
</reference>
<feature type="region of interest" description="Disordered" evidence="1">
    <location>
        <begin position="49"/>
        <end position="126"/>
    </location>
</feature>
<feature type="compositionally biased region" description="Basic and acidic residues" evidence="1">
    <location>
        <begin position="113"/>
        <end position="126"/>
    </location>
</feature>
<name>A0A385PJD4_9PAPI</name>
<organism evidence="2">
    <name type="scientific">Human papillomavirus</name>
    <dbReference type="NCBI Taxonomy" id="10566"/>
    <lineage>
        <taxon>Viruses</taxon>
        <taxon>Monodnaviria</taxon>
        <taxon>Shotokuvirae</taxon>
        <taxon>Cossaviricota</taxon>
        <taxon>Papovaviricetes</taxon>
        <taxon>Zurhausenvirales</taxon>
        <taxon>Papillomaviridae</taxon>
    </lineage>
</organism>
<dbReference type="EMBL" id="MH777275">
    <property type="protein sequence ID" value="AYA94117.1"/>
    <property type="molecule type" value="Genomic_DNA"/>
</dbReference>
<accession>A0A385PJD4</accession>
<proteinExistence type="predicted"/>
<sequence length="157" mass="18019">MAFIMRKKMVTGRTLQYLIPMLSNMEHLDNGLLKLKIKQFLPLSLAPLGLQRTPPGGSTTPSTPALPRKYLEDKKRGTGARASGGLLPRHLTFHPDDDEDEENKENFPPQPVDETKEEGPTQEDRHLQEQLGKLITRLREDIYQDLEYFRRKLGIRT</sequence>
<feature type="compositionally biased region" description="Low complexity" evidence="1">
    <location>
        <begin position="53"/>
        <end position="63"/>
    </location>
</feature>